<sequence>MPGRRWWRPSRGSRGNARRSAPETLPPATGPELGKDALRYHRGLAAQILKIRPDEVLLCGPLMQELWDELSKSGAGRVDGAHYPRGGGFAFKSRRPSAVGGHRSSQSVELRRPWAYHGPVCQTRLA</sequence>
<dbReference type="KEGG" id="pde:Pden_1203"/>
<evidence type="ECO:0000313" key="3">
    <source>
        <dbReference type="Proteomes" id="UP000000361"/>
    </source>
</evidence>
<gene>
    <name evidence="2" type="ordered locus">Pden_1203</name>
</gene>
<dbReference type="EMBL" id="CP000489">
    <property type="protein sequence ID" value="ABL69308.1"/>
    <property type="molecule type" value="Genomic_DNA"/>
</dbReference>
<dbReference type="eggNOG" id="COG0770">
    <property type="taxonomic scope" value="Bacteria"/>
</dbReference>
<accession>A1B1B4</accession>
<name>A1B1B4_PARDP</name>
<organism evidence="2 3">
    <name type="scientific">Paracoccus denitrificans (strain Pd 1222)</name>
    <dbReference type="NCBI Taxonomy" id="318586"/>
    <lineage>
        <taxon>Bacteria</taxon>
        <taxon>Pseudomonadati</taxon>
        <taxon>Pseudomonadota</taxon>
        <taxon>Alphaproteobacteria</taxon>
        <taxon>Rhodobacterales</taxon>
        <taxon>Paracoccaceae</taxon>
        <taxon>Paracoccus</taxon>
    </lineage>
</organism>
<feature type="region of interest" description="Disordered" evidence="1">
    <location>
        <begin position="1"/>
        <end position="34"/>
    </location>
</feature>
<dbReference type="AlphaFoldDB" id="A1B1B4"/>
<reference evidence="3" key="1">
    <citation type="submission" date="2006-12" db="EMBL/GenBank/DDBJ databases">
        <title>Complete sequence of chromosome 1 of Paracoccus denitrificans PD1222.</title>
        <authorList>
            <person name="Copeland A."/>
            <person name="Lucas S."/>
            <person name="Lapidus A."/>
            <person name="Barry K."/>
            <person name="Detter J.C."/>
            <person name="Glavina del Rio T."/>
            <person name="Hammon N."/>
            <person name="Israni S."/>
            <person name="Dalin E."/>
            <person name="Tice H."/>
            <person name="Pitluck S."/>
            <person name="Munk A.C."/>
            <person name="Brettin T."/>
            <person name="Bruce D."/>
            <person name="Han C."/>
            <person name="Tapia R."/>
            <person name="Gilna P."/>
            <person name="Schmutz J."/>
            <person name="Larimer F."/>
            <person name="Land M."/>
            <person name="Hauser L."/>
            <person name="Kyrpides N."/>
            <person name="Lykidis A."/>
            <person name="Spiro S."/>
            <person name="Richardson D.J."/>
            <person name="Moir J.W.B."/>
            <person name="Ferguson S.J."/>
            <person name="van Spanning R.J.M."/>
            <person name="Richardson P."/>
        </authorList>
    </citation>
    <scope>NUCLEOTIDE SEQUENCE [LARGE SCALE GENOMIC DNA]</scope>
    <source>
        <strain evidence="3">Pd 1222</strain>
    </source>
</reference>
<protein>
    <submittedName>
        <fullName evidence="2">Uncharacterized protein</fullName>
    </submittedName>
</protein>
<feature type="compositionally biased region" description="Low complexity" evidence="1">
    <location>
        <begin position="9"/>
        <end position="19"/>
    </location>
</feature>
<dbReference type="EnsemblBacteria" id="ABL69308">
    <property type="protein sequence ID" value="ABL69308"/>
    <property type="gene ID" value="Pden_1203"/>
</dbReference>
<evidence type="ECO:0000313" key="2">
    <source>
        <dbReference type="EMBL" id="ABL69308.1"/>
    </source>
</evidence>
<keyword evidence="3" id="KW-1185">Reference proteome</keyword>
<dbReference type="Proteomes" id="UP000000361">
    <property type="component" value="Chromosome 1"/>
</dbReference>
<evidence type="ECO:0000256" key="1">
    <source>
        <dbReference type="SAM" id="MobiDB-lite"/>
    </source>
</evidence>
<dbReference type="HOGENOM" id="CLU_1979396_0_0_5"/>
<dbReference type="STRING" id="318586.Pden_1203"/>
<proteinExistence type="predicted"/>